<protein>
    <submittedName>
        <fullName evidence="2">Phosphate-selective porin O and P</fullName>
    </submittedName>
</protein>
<sequence>MKQKAMFALLLAATTLQVSAQTGETPVEEKKLTLVSDLKLSGYLISQYQWVDQKDAESNGFNIRMARISLEGRALTDFYWKAQIQFNGNTATLGASPRVVDVFAEWQKFKPFRVKLGQFKRPFTFENPLHPIDQGFMSFGQSVLKLSGFSDRTGEAPSNGRDIGLQIQGDLFPNSNDRPLVHYQVGVFNGQGINMRDADQRKDVIGGLWVMPVKGMRIGAFGWTGSYARKGSYTLVDPDTHQPILDIDGKEQTVKGKQTVEKRRFALSGEYVTKGWTFRSEYIYSKGYGFKTTYNTKADEQDANINYAAGDKAYGFYGLIIAPVADFNGKKLHVKARFDQYCPNGKSNTAKTFYELGVDCELSRRLKLSAEYARVNDKSLKTPNYNLIDFQVGLKF</sequence>
<keyword evidence="1" id="KW-0732">Signal</keyword>
<dbReference type="InterPro" id="IPR010870">
    <property type="entry name" value="Porin_O/P"/>
</dbReference>
<dbReference type="InterPro" id="IPR023614">
    <property type="entry name" value="Porin_dom_sf"/>
</dbReference>
<organism evidence="2 3">
    <name type="scientific">Hoylesella loescheii DSM 19665 = JCM 12249 = ATCC 15930</name>
    <dbReference type="NCBI Taxonomy" id="1122985"/>
    <lineage>
        <taxon>Bacteria</taxon>
        <taxon>Pseudomonadati</taxon>
        <taxon>Bacteroidota</taxon>
        <taxon>Bacteroidia</taxon>
        <taxon>Bacteroidales</taxon>
        <taxon>Prevotellaceae</taxon>
        <taxon>Hoylesella</taxon>
    </lineage>
</organism>
<dbReference type="AlphaFoldDB" id="A0A069QG77"/>
<dbReference type="SUPFAM" id="SSF56935">
    <property type="entry name" value="Porins"/>
    <property type="match status" value="1"/>
</dbReference>
<dbReference type="HOGENOM" id="CLU_063445_1_0_10"/>
<feature type="chain" id="PRO_5001665250" evidence="1">
    <location>
        <begin position="21"/>
        <end position="396"/>
    </location>
</feature>
<evidence type="ECO:0000256" key="1">
    <source>
        <dbReference type="SAM" id="SignalP"/>
    </source>
</evidence>
<evidence type="ECO:0000313" key="3">
    <source>
        <dbReference type="Proteomes" id="UP000027442"/>
    </source>
</evidence>
<name>A0A069QG77_HOYLO</name>
<dbReference type="Pfam" id="PF07396">
    <property type="entry name" value="Porin_O_P"/>
    <property type="match status" value="1"/>
</dbReference>
<accession>A0A069QG77</accession>
<proteinExistence type="predicted"/>
<keyword evidence="3" id="KW-1185">Reference proteome</keyword>
<comment type="caution">
    <text evidence="2">The sequence shown here is derived from an EMBL/GenBank/DDBJ whole genome shotgun (WGS) entry which is preliminary data.</text>
</comment>
<dbReference type="RefSeq" id="WP_018968483.1">
    <property type="nucleotide sequence ID" value="NZ_KB899231.1"/>
</dbReference>
<dbReference type="Proteomes" id="UP000027442">
    <property type="component" value="Unassembled WGS sequence"/>
</dbReference>
<dbReference type="PATRIC" id="fig|1122985.7.peg.2229"/>
<evidence type="ECO:0000313" key="2">
    <source>
        <dbReference type="EMBL" id="KDR51800.1"/>
    </source>
</evidence>
<gene>
    <name evidence="2" type="ORF">HMPREF1991_02150</name>
</gene>
<dbReference type="EMBL" id="JNGW01000093">
    <property type="protein sequence ID" value="KDR51800.1"/>
    <property type="molecule type" value="Genomic_DNA"/>
</dbReference>
<dbReference type="Gene3D" id="2.40.160.10">
    <property type="entry name" value="Porin"/>
    <property type="match status" value="1"/>
</dbReference>
<dbReference type="eggNOG" id="COG3746">
    <property type="taxonomic scope" value="Bacteria"/>
</dbReference>
<reference evidence="2 3" key="1">
    <citation type="submission" date="2013-08" db="EMBL/GenBank/DDBJ databases">
        <authorList>
            <person name="Weinstock G."/>
            <person name="Sodergren E."/>
            <person name="Wylie T."/>
            <person name="Fulton L."/>
            <person name="Fulton R."/>
            <person name="Fronick C."/>
            <person name="O'Laughlin M."/>
            <person name="Godfrey J."/>
            <person name="Miner T."/>
            <person name="Herter B."/>
            <person name="Appelbaum E."/>
            <person name="Cordes M."/>
            <person name="Lek S."/>
            <person name="Wollam A."/>
            <person name="Pepin K.H."/>
            <person name="Palsikar V.B."/>
            <person name="Mitreva M."/>
            <person name="Wilson R.K."/>
        </authorList>
    </citation>
    <scope>NUCLEOTIDE SEQUENCE [LARGE SCALE GENOMIC DNA]</scope>
    <source>
        <strain evidence="2 3">ATCC 15930</strain>
    </source>
</reference>
<feature type="signal peptide" evidence="1">
    <location>
        <begin position="1"/>
        <end position="20"/>
    </location>
</feature>